<evidence type="ECO:0000313" key="4">
    <source>
        <dbReference type="Proteomes" id="UP000054549"/>
    </source>
</evidence>
<dbReference type="HOGENOM" id="CLU_007283_0_0_1"/>
<dbReference type="AlphaFoldDB" id="A0A0C2WZU0"/>
<dbReference type="STRING" id="946122.A0A0C2WZU0"/>
<dbReference type="OrthoDB" id="432685at2759"/>
<evidence type="ECO:0000256" key="2">
    <source>
        <dbReference type="SAM" id="MobiDB-lite"/>
    </source>
</evidence>
<gene>
    <name evidence="3" type="ORF">M378DRAFT_25606</name>
</gene>
<feature type="coiled-coil region" evidence="1">
    <location>
        <begin position="531"/>
        <end position="582"/>
    </location>
</feature>
<feature type="compositionally biased region" description="Basic and acidic residues" evidence="2">
    <location>
        <begin position="103"/>
        <end position="119"/>
    </location>
</feature>
<feature type="compositionally biased region" description="Polar residues" evidence="2">
    <location>
        <begin position="243"/>
        <end position="274"/>
    </location>
</feature>
<feature type="compositionally biased region" description="Polar residues" evidence="2">
    <location>
        <begin position="162"/>
        <end position="174"/>
    </location>
</feature>
<protein>
    <submittedName>
        <fullName evidence="3">Uncharacterized protein</fullName>
    </submittedName>
</protein>
<keyword evidence="1" id="KW-0175">Coiled coil</keyword>
<feature type="region of interest" description="Disordered" evidence="2">
    <location>
        <begin position="94"/>
        <end position="322"/>
    </location>
</feature>
<dbReference type="InParanoid" id="A0A0C2WZU0"/>
<feature type="compositionally biased region" description="Low complexity" evidence="2">
    <location>
        <begin position="126"/>
        <end position="141"/>
    </location>
</feature>
<feature type="region of interest" description="Disordered" evidence="2">
    <location>
        <begin position="621"/>
        <end position="663"/>
    </location>
</feature>
<feature type="compositionally biased region" description="Basic and acidic residues" evidence="2">
    <location>
        <begin position="184"/>
        <end position="194"/>
    </location>
</feature>
<sequence>MDDDADAQQHSLVDIDHDLHRIFNDHPQSHFNDAGEPIIPADALVDVFQSLADIYNGIHLLSSEEMDMLKALLASNPGLEVTPQILLDFIAEKAKHASSPHSPPKDQGGDSQDRERPLEDQLSDESNGSIGLPSGSLSRPPSRGPGGTTKNSLFDIERRQRSQPLNMAPSSWTTKRPMPAGRRKSIDAGSRSDSESFMNSPGGNNRSASRQRSRPPSNPTSPTFSHSGIFSPPTPSPAPSSYYGLSQSTGGTSPYSRPSSRNAYHSHSQSQPTTAFDMAHITSPPSSFNDSYSRSGYRSGYSSSEDNAGSLNQSASPLYDRGRRRDNAFMLATSRSSISPLPPSATNLDGAILDHRNDFTSADLSDMSSSSSDEEDDSALGLVMDRTVNASTTSLEPLERMDALQRANAELGRKLMEAEATLQRKLLEHESELEEMQSKLDEMRTELVATKREEKELRSKERQNMTQIAALEAEIVKVTRALDHARVTYTSLQKQYQEQCAVSEKYRDNLRIKEEVVRTLREAANMHELETAKMSREQDSYEARIANLESELTIAQQAHAQLDEQKQENLLLKETIDRMRFEMDDMRSGLNLGLQQGLVGPPGSARGTISKSLGAELAGKMKWGVDDEGEEGTDAVRERREDEDSTASEEGSSFNSETAVELDGSAEEDVIQTIITKRKRKILSRANKTEIMTTQLFEESKEYSDSGAQYDLDYFFVADATQTDPEPEISKVVTASVDVQTGDVELPTPRLLSPASIPITLPRVMVEMEVQTDDHDMQVEEEEDERNDESLASSSSTIIPPTPRPITPVVDVKVHHDEPPAYTSVASSSAGPSLSLGLEGGEGDWRMAAELLKKWHRGAKIPIDGVPGGISEEAAAEWRALKEELGVECMVIDKIMERSATIPAAPMSGPGAAADGASPQGVVKSGVSRIGRFYNIYNTYVYGAGPHRNEPKSPNSFLFNTLTSFARQAAMWAGASAAVLFFMGPYIAPAPYGGGPTYFDRYAWSSFNALHAGAGEGLVGPAGRFGLGGDWFGFGGGAGYAAGGAVAAAGGAGAGGAAVDGTAAVWNILGRVGGGAARMARGWPT</sequence>
<accession>A0A0C2WZU0</accession>
<evidence type="ECO:0000313" key="3">
    <source>
        <dbReference type="EMBL" id="KIL62391.1"/>
    </source>
</evidence>
<keyword evidence="4" id="KW-1185">Reference proteome</keyword>
<dbReference type="Proteomes" id="UP000054549">
    <property type="component" value="Unassembled WGS sequence"/>
</dbReference>
<feature type="compositionally biased region" description="Polar residues" evidence="2">
    <location>
        <begin position="305"/>
        <end position="316"/>
    </location>
</feature>
<proteinExistence type="predicted"/>
<reference evidence="3 4" key="1">
    <citation type="submission" date="2014-04" db="EMBL/GenBank/DDBJ databases">
        <title>Evolutionary Origins and Diversification of the Mycorrhizal Mutualists.</title>
        <authorList>
            <consortium name="DOE Joint Genome Institute"/>
            <consortium name="Mycorrhizal Genomics Consortium"/>
            <person name="Kohler A."/>
            <person name="Kuo A."/>
            <person name="Nagy L.G."/>
            <person name="Floudas D."/>
            <person name="Copeland A."/>
            <person name="Barry K.W."/>
            <person name="Cichocki N."/>
            <person name="Veneault-Fourrey C."/>
            <person name="LaButti K."/>
            <person name="Lindquist E.A."/>
            <person name="Lipzen A."/>
            <person name="Lundell T."/>
            <person name="Morin E."/>
            <person name="Murat C."/>
            <person name="Riley R."/>
            <person name="Ohm R."/>
            <person name="Sun H."/>
            <person name="Tunlid A."/>
            <person name="Henrissat B."/>
            <person name="Grigoriev I.V."/>
            <person name="Hibbett D.S."/>
            <person name="Martin F."/>
        </authorList>
    </citation>
    <scope>NUCLEOTIDE SEQUENCE [LARGE SCALE GENOMIC DNA]</scope>
    <source>
        <strain evidence="3 4">Koide BX008</strain>
    </source>
</reference>
<organism evidence="3 4">
    <name type="scientific">Amanita muscaria (strain Koide BX008)</name>
    <dbReference type="NCBI Taxonomy" id="946122"/>
    <lineage>
        <taxon>Eukaryota</taxon>
        <taxon>Fungi</taxon>
        <taxon>Dikarya</taxon>
        <taxon>Basidiomycota</taxon>
        <taxon>Agaricomycotina</taxon>
        <taxon>Agaricomycetes</taxon>
        <taxon>Agaricomycetidae</taxon>
        <taxon>Agaricales</taxon>
        <taxon>Pluteineae</taxon>
        <taxon>Amanitaceae</taxon>
        <taxon>Amanita</taxon>
    </lineage>
</organism>
<dbReference type="EMBL" id="KN818271">
    <property type="protein sequence ID" value="KIL62391.1"/>
    <property type="molecule type" value="Genomic_DNA"/>
</dbReference>
<feature type="coiled-coil region" evidence="1">
    <location>
        <begin position="401"/>
        <end position="488"/>
    </location>
</feature>
<evidence type="ECO:0000256" key="1">
    <source>
        <dbReference type="SAM" id="Coils"/>
    </source>
</evidence>
<feature type="compositionally biased region" description="Low complexity" evidence="2">
    <location>
        <begin position="291"/>
        <end position="304"/>
    </location>
</feature>
<name>A0A0C2WZU0_AMAMK</name>
<feature type="region of interest" description="Disordered" evidence="2">
    <location>
        <begin position="777"/>
        <end position="808"/>
    </location>
</feature>
<feature type="compositionally biased region" description="Polar residues" evidence="2">
    <location>
        <begin position="648"/>
        <end position="658"/>
    </location>
</feature>
<feature type="compositionally biased region" description="Polar residues" evidence="2">
    <location>
        <begin position="195"/>
        <end position="205"/>
    </location>
</feature>